<evidence type="ECO:0000259" key="1">
    <source>
        <dbReference type="Pfam" id="PF01208"/>
    </source>
</evidence>
<organism evidence="2 3">
    <name type="scientific">Alkalibacter rhizosphaerae</name>
    <dbReference type="NCBI Taxonomy" id="2815577"/>
    <lineage>
        <taxon>Bacteria</taxon>
        <taxon>Bacillati</taxon>
        <taxon>Bacillota</taxon>
        <taxon>Clostridia</taxon>
        <taxon>Eubacteriales</taxon>
        <taxon>Eubacteriaceae</taxon>
        <taxon>Alkalibacter</taxon>
    </lineage>
</organism>
<evidence type="ECO:0000313" key="2">
    <source>
        <dbReference type="EMBL" id="QSX07635.1"/>
    </source>
</evidence>
<dbReference type="AlphaFoldDB" id="A0A974XF85"/>
<proteinExistence type="predicted"/>
<reference evidence="2" key="1">
    <citation type="submission" date="2021-03" db="EMBL/GenBank/DDBJ databases">
        <title>Alkalibacter marinus sp. nov., isolated from tidal flat sediment.</title>
        <authorList>
            <person name="Namirimu T."/>
            <person name="Yang J.-A."/>
            <person name="Yang S.-H."/>
            <person name="Kim Y.-J."/>
            <person name="Kwon K.K."/>
        </authorList>
    </citation>
    <scope>NUCLEOTIDE SEQUENCE</scope>
    <source>
        <strain evidence="2">ES005</strain>
    </source>
</reference>
<dbReference type="Gene3D" id="3.20.20.210">
    <property type="match status" value="1"/>
</dbReference>
<dbReference type="RefSeq" id="WP_207298977.1">
    <property type="nucleotide sequence ID" value="NZ_CP071444.1"/>
</dbReference>
<sequence>MNPQTQEKNKLFEDVYDGKIPKRAPIMVNVDNAFALEYAGMDLRTDQFSVEKNLEAIDITSRDFDSDVVMGLMFRLPSLYKILEARNFIMGGDGFIQHPNVHGLEIDEYDELIADAYKTIWEKVLPRQYPALAKDKFEASKALTKAFFHFFATMGSMGQGYAGIAEKYGKSTYSIASGAATVPFDTLADQLRSFTGISSDIRRVPDKVIAACEALLPLAIKTGLGQNSSKYNRTFIPLHMGPYMREKDFAKFYWPTFKAFVDALDESNVGSNIFVEQDYTRFLDYLGELPAGQLLLFEYGDPKDIKKRLGDKHIISGLYPLSKLRNGTKQECVDYAKELIDILAPGGNFIFSFDKSIIRLNDVNPENMKAVCTYVKENAVY</sequence>
<dbReference type="GO" id="GO:0004853">
    <property type="term" value="F:uroporphyrinogen decarboxylase activity"/>
    <property type="evidence" value="ECO:0007669"/>
    <property type="project" value="InterPro"/>
</dbReference>
<protein>
    <submittedName>
        <fullName evidence="2">Uroporphyrinogen decarboxylase</fullName>
    </submittedName>
</protein>
<dbReference type="Proteomes" id="UP000663499">
    <property type="component" value="Chromosome"/>
</dbReference>
<keyword evidence="3" id="KW-1185">Reference proteome</keyword>
<dbReference type="InterPro" id="IPR038071">
    <property type="entry name" value="UROD/MetE-like_sf"/>
</dbReference>
<feature type="domain" description="Uroporphyrinogen decarboxylase (URO-D)" evidence="1">
    <location>
        <begin position="178"/>
        <end position="377"/>
    </location>
</feature>
<accession>A0A974XF85</accession>
<evidence type="ECO:0000313" key="3">
    <source>
        <dbReference type="Proteomes" id="UP000663499"/>
    </source>
</evidence>
<dbReference type="KEGG" id="alka:J0B03_07270"/>
<dbReference type="GO" id="GO:0006779">
    <property type="term" value="P:porphyrin-containing compound biosynthetic process"/>
    <property type="evidence" value="ECO:0007669"/>
    <property type="project" value="InterPro"/>
</dbReference>
<gene>
    <name evidence="2" type="ORF">J0B03_07270</name>
</gene>
<dbReference type="SUPFAM" id="SSF51726">
    <property type="entry name" value="UROD/MetE-like"/>
    <property type="match status" value="1"/>
</dbReference>
<dbReference type="InterPro" id="IPR000257">
    <property type="entry name" value="Uroporphyrinogen_deCOase"/>
</dbReference>
<dbReference type="Pfam" id="PF01208">
    <property type="entry name" value="URO-D"/>
    <property type="match status" value="1"/>
</dbReference>
<name>A0A974XF85_9FIRM</name>
<dbReference type="EMBL" id="CP071444">
    <property type="protein sequence ID" value="QSX07635.1"/>
    <property type="molecule type" value="Genomic_DNA"/>
</dbReference>